<keyword evidence="3 10" id="KW-0285">Flavoprotein</keyword>
<comment type="catalytic activity">
    <reaction evidence="9 10 12">
        <text>L-threonyl-[protein] + FAD = FMN-L-threonyl-[protein] + AMP + H(+)</text>
        <dbReference type="Rhea" id="RHEA:36847"/>
        <dbReference type="Rhea" id="RHEA-COMP:11060"/>
        <dbReference type="Rhea" id="RHEA-COMP:11061"/>
        <dbReference type="ChEBI" id="CHEBI:15378"/>
        <dbReference type="ChEBI" id="CHEBI:30013"/>
        <dbReference type="ChEBI" id="CHEBI:57692"/>
        <dbReference type="ChEBI" id="CHEBI:74257"/>
        <dbReference type="ChEBI" id="CHEBI:456215"/>
        <dbReference type="EC" id="2.7.1.180"/>
    </reaction>
</comment>
<evidence type="ECO:0000256" key="9">
    <source>
        <dbReference type="ARBA" id="ARBA00048540"/>
    </source>
</evidence>
<evidence type="ECO:0000313" key="14">
    <source>
        <dbReference type="Proteomes" id="UP000824263"/>
    </source>
</evidence>
<feature type="chain" id="PRO_5039756392" description="FAD:protein FMN transferase" evidence="12">
    <location>
        <begin position="22"/>
        <end position="343"/>
    </location>
</feature>
<dbReference type="SUPFAM" id="SSF143631">
    <property type="entry name" value="ApbE-like"/>
    <property type="match status" value="1"/>
</dbReference>
<comment type="cofactor">
    <cofactor evidence="11">
        <name>Mg(2+)</name>
        <dbReference type="ChEBI" id="CHEBI:18420"/>
    </cofactor>
    <cofactor evidence="11">
        <name>Mn(2+)</name>
        <dbReference type="ChEBI" id="CHEBI:29035"/>
    </cofactor>
    <text evidence="11">Magnesium. Can also use manganese.</text>
</comment>
<evidence type="ECO:0000256" key="1">
    <source>
        <dbReference type="ARBA" id="ARBA00011955"/>
    </source>
</evidence>
<keyword evidence="12" id="KW-0997">Cell inner membrane</keyword>
<dbReference type="InterPro" id="IPR003374">
    <property type="entry name" value="ApbE-like_sf"/>
</dbReference>
<dbReference type="GO" id="GO:0005886">
    <property type="term" value="C:plasma membrane"/>
    <property type="evidence" value="ECO:0007669"/>
    <property type="project" value="UniProtKB-SubCell"/>
</dbReference>
<reference evidence="13" key="1">
    <citation type="journal article" date="2021" name="PeerJ">
        <title>Extensive microbial diversity within the chicken gut microbiome revealed by metagenomics and culture.</title>
        <authorList>
            <person name="Gilroy R."/>
            <person name="Ravi A."/>
            <person name="Getino M."/>
            <person name="Pursley I."/>
            <person name="Horton D.L."/>
            <person name="Alikhan N.F."/>
            <person name="Baker D."/>
            <person name="Gharbi K."/>
            <person name="Hall N."/>
            <person name="Watson M."/>
            <person name="Adriaenssens E.M."/>
            <person name="Foster-Nyarko E."/>
            <person name="Jarju S."/>
            <person name="Secka A."/>
            <person name="Antonio M."/>
            <person name="Oren A."/>
            <person name="Chaudhuri R.R."/>
            <person name="La Ragione R."/>
            <person name="Hildebrand F."/>
            <person name="Pallen M.J."/>
        </authorList>
    </citation>
    <scope>NUCLEOTIDE SEQUENCE</scope>
    <source>
        <strain evidence="13">ChiSxjej1B13-11762</strain>
    </source>
</reference>
<feature type="binding site" evidence="11">
    <location>
        <position position="286"/>
    </location>
    <ligand>
        <name>Mg(2+)</name>
        <dbReference type="ChEBI" id="CHEBI:18420"/>
    </ligand>
</feature>
<keyword evidence="6 10" id="KW-0274">FAD</keyword>
<evidence type="ECO:0000256" key="7">
    <source>
        <dbReference type="ARBA" id="ARBA00022842"/>
    </source>
</evidence>
<keyword evidence="12" id="KW-0449">Lipoprotein</keyword>
<dbReference type="PIRSF" id="PIRSF006268">
    <property type="entry name" value="ApbE"/>
    <property type="match status" value="1"/>
</dbReference>
<protein>
    <recommendedName>
        <fullName evidence="2 10">FAD:protein FMN transferase</fullName>
        <ecNumber evidence="1 10">2.7.1.180</ecNumber>
    </recommendedName>
    <alternativeName>
        <fullName evidence="8 10">Flavin transferase</fullName>
    </alternativeName>
</protein>
<evidence type="ECO:0000256" key="8">
    <source>
        <dbReference type="ARBA" id="ARBA00031306"/>
    </source>
</evidence>
<evidence type="ECO:0000256" key="10">
    <source>
        <dbReference type="PIRNR" id="PIRNR006268"/>
    </source>
</evidence>
<evidence type="ECO:0000256" key="5">
    <source>
        <dbReference type="ARBA" id="ARBA00022723"/>
    </source>
</evidence>
<keyword evidence="12" id="KW-1003">Cell membrane</keyword>
<evidence type="ECO:0000256" key="3">
    <source>
        <dbReference type="ARBA" id="ARBA00022630"/>
    </source>
</evidence>
<comment type="function">
    <text evidence="12">Flavin transferase that catalyzes the transfer of the FMN moiety of FAD and its covalent binding to the hydroxyl group of a threonine residue in a target flavoprotein.</text>
</comment>
<proteinExistence type="inferred from homology"/>
<feature type="binding site" evidence="11">
    <location>
        <position position="169"/>
    </location>
    <ligand>
        <name>Mg(2+)</name>
        <dbReference type="ChEBI" id="CHEBI:18420"/>
    </ligand>
</feature>
<keyword evidence="4 10" id="KW-0808">Transferase</keyword>
<reference evidence="13" key="2">
    <citation type="submission" date="2021-04" db="EMBL/GenBank/DDBJ databases">
        <authorList>
            <person name="Gilroy R."/>
        </authorList>
    </citation>
    <scope>NUCLEOTIDE SEQUENCE</scope>
    <source>
        <strain evidence="13">ChiSxjej1B13-11762</strain>
    </source>
</reference>
<keyword evidence="12" id="KW-0472">Membrane</keyword>
<evidence type="ECO:0000313" key="13">
    <source>
        <dbReference type="EMBL" id="HIW84513.1"/>
    </source>
</evidence>
<dbReference type="Gene3D" id="3.10.520.10">
    <property type="entry name" value="ApbE-like domains"/>
    <property type="match status" value="1"/>
</dbReference>
<sequence>MKRMIRSLIIILTLGSLTACASAGQETEQTQVSFFAMDTYMTLTAYGTGAEQALEDAREEIQTLESEWSVTEAGSEIYQVNHSGGTPVELSEDTAQIVGFALEMARQTEGALDPTIYPVLEAWGFTTDENRIPAPEELQALLEYVGYEKVELNGQEILLPEGMELDLGAVGKGWAGDVAAEMLEEQGITSALLDLGGNIQAIGSRPGGGDWRLGIRNPFGDGQVGLLTVSDCAVVTSGSYERYFVGEDGREYTHIIDPETGYPVDNGLVSMTIVTEEGKTADALSTSMFVKGLEGAEEYWREHQDFEMIAITEEGDIYVTEGLEDRFTLGSSFENMELHIVET</sequence>
<comment type="subcellular location">
    <subcellularLocation>
        <location evidence="12">Cell inner membrane</location>
        <topology evidence="12">Lipid-anchor</topology>
        <orientation evidence="12">Periplasmic side</orientation>
    </subcellularLocation>
</comment>
<dbReference type="GO" id="GO:0046872">
    <property type="term" value="F:metal ion binding"/>
    <property type="evidence" value="ECO:0007669"/>
    <property type="project" value="UniProtKB-UniRule"/>
</dbReference>
<comment type="caution">
    <text evidence="13">The sequence shown here is derived from an EMBL/GenBank/DDBJ whole genome shotgun (WGS) entry which is preliminary data.</text>
</comment>
<feature type="binding site" evidence="11">
    <location>
        <position position="282"/>
    </location>
    <ligand>
        <name>Mg(2+)</name>
        <dbReference type="ChEBI" id="CHEBI:18420"/>
    </ligand>
</feature>
<evidence type="ECO:0000256" key="11">
    <source>
        <dbReference type="PIRSR" id="PIRSR006268-2"/>
    </source>
</evidence>
<evidence type="ECO:0000256" key="12">
    <source>
        <dbReference type="RuleBase" id="RU363002"/>
    </source>
</evidence>
<keyword evidence="12" id="KW-0732">Signal</keyword>
<organism evidence="13 14">
    <name type="scientific">Candidatus Dorea gallistercoris</name>
    <dbReference type="NCBI Taxonomy" id="2838542"/>
    <lineage>
        <taxon>Bacteria</taxon>
        <taxon>Bacillati</taxon>
        <taxon>Bacillota</taxon>
        <taxon>Clostridia</taxon>
        <taxon>Lachnospirales</taxon>
        <taxon>Lachnospiraceae</taxon>
        <taxon>Dorea</taxon>
    </lineage>
</organism>
<dbReference type="Proteomes" id="UP000824263">
    <property type="component" value="Unassembled WGS sequence"/>
</dbReference>
<dbReference type="InterPro" id="IPR024932">
    <property type="entry name" value="ApbE"/>
</dbReference>
<dbReference type="AlphaFoldDB" id="A0A9D1RAG0"/>
<evidence type="ECO:0000256" key="2">
    <source>
        <dbReference type="ARBA" id="ARBA00016337"/>
    </source>
</evidence>
<dbReference type="PANTHER" id="PTHR30040:SF2">
    <property type="entry name" value="FAD:PROTEIN FMN TRANSFERASE"/>
    <property type="match status" value="1"/>
</dbReference>
<evidence type="ECO:0000256" key="4">
    <source>
        <dbReference type="ARBA" id="ARBA00022679"/>
    </source>
</evidence>
<dbReference type="EMBL" id="DXGF01000163">
    <property type="protein sequence ID" value="HIW84513.1"/>
    <property type="molecule type" value="Genomic_DNA"/>
</dbReference>
<accession>A0A9D1RAG0</accession>
<evidence type="ECO:0000256" key="6">
    <source>
        <dbReference type="ARBA" id="ARBA00022827"/>
    </source>
</evidence>
<dbReference type="EC" id="2.7.1.180" evidence="1 10"/>
<name>A0A9D1RAG0_9FIRM</name>
<feature type="signal peptide" evidence="12">
    <location>
        <begin position="1"/>
        <end position="21"/>
    </location>
</feature>
<dbReference type="PANTHER" id="PTHR30040">
    <property type="entry name" value="THIAMINE BIOSYNTHESIS LIPOPROTEIN APBE"/>
    <property type="match status" value="1"/>
</dbReference>
<keyword evidence="5 10" id="KW-0479">Metal-binding</keyword>
<keyword evidence="7 10" id="KW-0460">Magnesium</keyword>
<comment type="similarity">
    <text evidence="10 12">Belongs to the ApbE family.</text>
</comment>
<gene>
    <name evidence="13" type="ORF">H9873_09335</name>
</gene>
<dbReference type="Pfam" id="PF02424">
    <property type="entry name" value="ApbE"/>
    <property type="match status" value="1"/>
</dbReference>
<dbReference type="PROSITE" id="PS51257">
    <property type="entry name" value="PROKAR_LIPOPROTEIN"/>
    <property type="match status" value="1"/>
</dbReference>
<dbReference type="GO" id="GO:0016740">
    <property type="term" value="F:transferase activity"/>
    <property type="evidence" value="ECO:0007669"/>
    <property type="project" value="UniProtKB-UniRule"/>
</dbReference>